<protein>
    <submittedName>
        <fullName evidence="1">Contractile injection system protein, VgrG/Pvc8 family</fullName>
    </submittedName>
</protein>
<dbReference type="AlphaFoldDB" id="A0AAW6CNA4"/>
<name>A0AAW6CNA4_FLAPL</name>
<proteinExistence type="predicted"/>
<gene>
    <name evidence="1" type="ORF">PNE06_15550</name>
</gene>
<dbReference type="Pfam" id="PF05954">
    <property type="entry name" value="Phage_GPD"/>
    <property type="match status" value="1"/>
</dbReference>
<evidence type="ECO:0000313" key="1">
    <source>
        <dbReference type="EMBL" id="MDB7934499.1"/>
    </source>
</evidence>
<dbReference type="EMBL" id="JAQLWV010000025">
    <property type="protein sequence ID" value="MDB7934499.1"/>
    <property type="molecule type" value="Genomic_DNA"/>
</dbReference>
<reference evidence="1" key="1">
    <citation type="submission" date="2023-01" db="EMBL/GenBank/DDBJ databases">
        <title>Human gut microbiome strain richness.</title>
        <authorList>
            <person name="Chen-Liaw A."/>
        </authorList>
    </citation>
    <scope>NUCLEOTIDE SEQUENCE</scope>
    <source>
        <strain evidence="1">1001287st1_F4_1001285I_161205</strain>
    </source>
</reference>
<organism evidence="1 2">
    <name type="scientific">Flavonifractor plautii</name>
    <name type="common">Fusobacterium plautii</name>
    <dbReference type="NCBI Taxonomy" id="292800"/>
    <lineage>
        <taxon>Bacteria</taxon>
        <taxon>Bacillati</taxon>
        <taxon>Bacillota</taxon>
        <taxon>Clostridia</taxon>
        <taxon>Eubacteriales</taxon>
        <taxon>Oscillospiraceae</taxon>
        <taxon>Flavonifractor</taxon>
    </lineage>
</organism>
<dbReference type="RefSeq" id="WP_195384108.1">
    <property type="nucleotide sequence ID" value="NZ_JADMVZ010000013.1"/>
</dbReference>
<comment type="caution">
    <text evidence="1">The sequence shown here is derived from an EMBL/GenBank/DDBJ whole genome shotgun (WGS) entry which is preliminary data.</text>
</comment>
<accession>A0AAW6CNA4</accession>
<sequence length="431" mass="47193">MRTRSAAVELTWNGAAVKSKMLGQTTEITYTDPASGEADSLDISIHDRDRQWTVAWLPLEGDTLEAAIKLSNWEREDDNRALPCGFFILDNFDFTGWPITGTISAVSVPADGAFRETERTKTWEKVTVQEIGKEIASRAGIALAWDVEGTPFTIQSIEQSSQTDCDFYMQVCESYGYAMKVYAQKIVVFDREAYKKKDPVLTIRESDIESWSWKKTLAGTYTGGKYTYTDPITEAEIKATVGTGTRILKQSGKADNLADAERKIQAAVDSANHGHTTLSLTITGNATLVASQCVTVVGLGRLSGKYYIDSITHHVGNGYTMDLELSLVEAMTEEVIKDATERLAAVGVMASPEYWVAHYKDVKNLDGLILNMATRIKVNLGGTSITTVDAALDVLTKTGVINSPDYWATAYTSLAWLDTLLLKAANALTAD</sequence>
<dbReference type="SUPFAM" id="SSF69279">
    <property type="entry name" value="Phage tail proteins"/>
    <property type="match status" value="1"/>
</dbReference>
<dbReference type="Proteomes" id="UP001211173">
    <property type="component" value="Unassembled WGS sequence"/>
</dbReference>
<evidence type="ECO:0000313" key="2">
    <source>
        <dbReference type="Proteomes" id="UP001211173"/>
    </source>
</evidence>